<comment type="subunit">
    <text evidence="5">Self-interacts. Interacts with FtsZ.</text>
</comment>
<reference evidence="8" key="1">
    <citation type="submission" date="2020-02" db="EMBL/GenBank/DDBJ databases">
        <authorList>
            <person name="Meier V. D."/>
        </authorList>
    </citation>
    <scope>NUCLEOTIDE SEQUENCE</scope>
    <source>
        <strain evidence="8">AVDCRST_MAG14</strain>
    </source>
</reference>
<evidence type="ECO:0000256" key="4">
    <source>
        <dbReference type="ARBA" id="ARBA00023306"/>
    </source>
</evidence>
<dbReference type="InterPro" id="IPR020823">
    <property type="entry name" value="Cell_div_FtsA"/>
</dbReference>
<dbReference type="EMBL" id="CADCVG010000073">
    <property type="protein sequence ID" value="CAA9456948.1"/>
    <property type="molecule type" value="Genomic_DNA"/>
</dbReference>
<dbReference type="CDD" id="cd24048">
    <property type="entry name" value="ASKHA_NBD_FtsA"/>
    <property type="match status" value="1"/>
</dbReference>
<sequence length="421" mass="44642">MASKLVYGIDVGTTKVVAIVGRADGRRGWTEVLSLGEVPSHGLRRGMVVDREAATESVAAAIEDCGGFPRGVPVTVGIAGGHISSFNTEVTLLNRARNRTITGRFRKRLETEARQMHVGEDEKVIHVVPRSFVLDGAEGVTQPVGLAARKVTMRAHVVAGAISSIQNLLGAVEDCGVKVSQVVLEPLASSEACLLDEDRSMGVAIIDMGGGTTDIATFMRGALTHTDVIPLGGESFSADVAYGLKIPFETADALKLRYGTVLSHDIDDVAAVKLDDKHYNARFISQILEYRAYEVLEFARDSMEKAGVRNLLPGGAVLTGGGSLLEGMDELAEKVLGMRTRIATPRRVKGESVPVRKPQYSTAVGLLYFAAKNGDSASKSKGARIASFGSIVSAVKEWFGFFGEDGPEGAVRDKPGAGGRS</sequence>
<proteinExistence type="inferred from homology"/>
<protein>
    <recommendedName>
        <fullName evidence="5 6">Cell division protein FtsA</fullName>
    </recommendedName>
</protein>
<keyword evidence="4 5" id="KW-0131">Cell cycle</keyword>
<dbReference type="AlphaFoldDB" id="A0A6J4R2A6"/>
<accession>A0A6J4R2A6</accession>
<dbReference type="Pfam" id="PF14450">
    <property type="entry name" value="FtsA"/>
    <property type="match status" value="1"/>
</dbReference>
<organism evidence="8">
    <name type="scientific">uncultured Rubrobacteraceae bacterium</name>
    <dbReference type="NCBI Taxonomy" id="349277"/>
    <lineage>
        <taxon>Bacteria</taxon>
        <taxon>Bacillati</taxon>
        <taxon>Actinomycetota</taxon>
        <taxon>Rubrobacteria</taxon>
        <taxon>Rubrobacterales</taxon>
        <taxon>Rubrobacteraceae</taxon>
        <taxon>environmental samples</taxon>
    </lineage>
</organism>
<dbReference type="SMART" id="SM00842">
    <property type="entry name" value="FtsA"/>
    <property type="match status" value="1"/>
</dbReference>
<evidence type="ECO:0000256" key="6">
    <source>
        <dbReference type="PIRNR" id="PIRNR003101"/>
    </source>
</evidence>
<comment type="subcellular location">
    <subcellularLocation>
        <location evidence="5">Cell membrane</location>
        <topology evidence="5">Peripheral membrane protein</topology>
        <orientation evidence="5">Cytoplasmic side</orientation>
    </subcellularLocation>
    <text evidence="5">Localizes to the Z ring in an FtsZ-dependent manner. Targeted to the membrane through a conserved C-terminal amphipathic helix.</text>
</comment>
<dbReference type="GO" id="GO:0032153">
    <property type="term" value="C:cell division site"/>
    <property type="evidence" value="ECO:0007669"/>
    <property type="project" value="UniProtKB-UniRule"/>
</dbReference>
<evidence type="ECO:0000256" key="5">
    <source>
        <dbReference type="HAMAP-Rule" id="MF_02033"/>
    </source>
</evidence>
<keyword evidence="1 5" id="KW-1003">Cell membrane</keyword>
<evidence type="ECO:0000256" key="3">
    <source>
        <dbReference type="ARBA" id="ARBA00023136"/>
    </source>
</evidence>
<dbReference type="PANTHER" id="PTHR32432">
    <property type="entry name" value="CELL DIVISION PROTEIN FTSA-RELATED"/>
    <property type="match status" value="1"/>
</dbReference>
<gene>
    <name evidence="5" type="primary">ftsA</name>
    <name evidence="8" type="ORF">AVDCRST_MAG14-1773</name>
</gene>
<dbReference type="Gene3D" id="3.30.1490.110">
    <property type="match status" value="1"/>
</dbReference>
<evidence type="ECO:0000313" key="8">
    <source>
        <dbReference type="EMBL" id="CAA9456948.1"/>
    </source>
</evidence>
<dbReference type="GO" id="GO:0009898">
    <property type="term" value="C:cytoplasmic side of plasma membrane"/>
    <property type="evidence" value="ECO:0007669"/>
    <property type="project" value="UniProtKB-UniRule"/>
</dbReference>
<name>A0A6J4R2A6_9ACTN</name>
<dbReference type="InterPro" id="IPR043129">
    <property type="entry name" value="ATPase_NBD"/>
</dbReference>
<dbReference type="HAMAP" id="MF_02033">
    <property type="entry name" value="FtsA"/>
    <property type="match status" value="1"/>
</dbReference>
<dbReference type="Gene3D" id="3.30.420.40">
    <property type="match status" value="1"/>
</dbReference>
<dbReference type="Pfam" id="PF02491">
    <property type="entry name" value="SHS2_FTSA"/>
    <property type="match status" value="1"/>
</dbReference>
<evidence type="ECO:0000259" key="7">
    <source>
        <dbReference type="SMART" id="SM00842"/>
    </source>
</evidence>
<comment type="similarity">
    <text evidence="5 6">Belongs to the FtsA/MreB family.</text>
</comment>
<keyword evidence="2 5" id="KW-0132">Cell division</keyword>
<dbReference type="NCBIfam" id="TIGR01174">
    <property type="entry name" value="ftsA"/>
    <property type="match status" value="1"/>
</dbReference>
<evidence type="ECO:0000256" key="1">
    <source>
        <dbReference type="ARBA" id="ARBA00022475"/>
    </source>
</evidence>
<dbReference type="PIRSF" id="PIRSF003101">
    <property type="entry name" value="FtsA"/>
    <property type="match status" value="1"/>
</dbReference>
<evidence type="ECO:0000256" key="2">
    <source>
        <dbReference type="ARBA" id="ARBA00022618"/>
    </source>
</evidence>
<keyword evidence="3 5" id="KW-0472">Membrane</keyword>
<comment type="function">
    <text evidence="5 6">Cell division protein that is involved in the assembly of the Z ring. May serve as a membrane anchor for the Z ring.</text>
</comment>
<dbReference type="InterPro" id="IPR003494">
    <property type="entry name" value="SHS2_FtsA"/>
</dbReference>
<dbReference type="SUPFAM" id="SSF53067">
    <property type="entry name" value="Actin-like ATPase domain"/>
    <property type="match status" value="2"/>
</dbReference>
<feature type="domain" description="SHS2" evidence="7">
    <location>
        <begin position="6"/>
        <end position="193"/>
    </location>
</feature>
<dbReference type="PANTHER" id="PTHR32432:SF4">
    <property type="entry name" value="CELL DIVISION PROTEIN FTSA"/>
    <property type="match status" value="1"/>
</dbReference>
<dbReference type="GO" id="GO:0043093">
    <property type="term" value="P:FtsZ-dependent cytokinesis"/>
    <property type="evidence" value="ECO:0007669"/>
    <property type="project" value="UniProtKB-UniRule"/>
</dbReference>
<dbReference type="InterPro" id="IPR050696">
    <property type="entry name" value="FtsA/MreB"/>
</dbReference>